<accession>L1I7I3</accession>
<evidence type="ECO:0000313" key="1">
    <source>
        <dbReference type="EMBL" id="EKX31839.1"/>
    </source>
</evidence>
<proteinExistence type="predicted"/>
<reference evidence="2" key="3">
    <citation type="submission" date="2015-06" db="UniProtKB">
        <authorList>
            <consortium name="EnsemblProtists"/>
        </authorList>
    </citation>
    <scope>IDENTIFICATION</scope>
</reference>
<dbReference type="OrthoDB" id="3335528at2759"/>
<dbReference type="EnsemblProtists" id="EKX31839">
    <property type="protein sequence ID" value="EKX31839"/>
    <property type="gene ID" value="GUITHDRAFT_121974"/>
</dbReference>
<dbReference type="GO" id="GO:0016811">
    <property type="term" value="F:hydrolase activity, acting on carbon-nitrogen (but not peptide) bonds, in linear amides"/>
    <property type="evidence" value="ECO:0007669"/>
    <property type="project" value="InterPro"/>
</dbReference>
<sequence length="300" mass="31872">MAASEGSFFIPKSKSATKFLPDAPPALTVCSGAIVSFETTDISYERLSRGEQVEVEEINIVTGPLYVKDAQPGDCLEVEVLGIEITRCWSVWIADERVCGCLASKLAATGRSSSVRELELRGGSHVMVSDRLQLPLKPMIGCIATAPAPHSSHAFGCGCSTFEPTYEHGGNMDLKELSTGSKVLLPVLCEGGMLYVGDLHACMAAGEPAWVGFEAAGVARVRDVIFTAVGTDHEDALQKALEQAYDHLTGKEGSLPDSGNQVLTAEEAFAYCVAKADVRFGGPASRQVLIKVSDVSQFIV</sequence>
<dbReference type="Pfam" id="PF03069">
    <property type="entry name" value="FmdA_AmdA"/>
    <property type="match status" value="2"/>
</dbReference>
<dbReference type="PaxDb" id="55529-EKX31839"/>
<organism evidence="1">
    <name type="scientific">Guillardia theta (strain CCMP2712)</name>
    <name type="common">Cryptophyte</name>
    <dbReference type="NCBI Taxonomy" id="905079"/>
    <lineage>
        <taxon>Eukaryota</taxon>
        <taxon>Cryptophyceae</taxon>
        <taxon>Pyrenomonadales</taxon>
        <taxon>Geminigeraceae</taxon>
        <taxon>Guillardia</taxon>
    </lineage>
</organism>
<name>L1I7I3_GUITC</name>
<dbReference type="PANTHER" id="PTHR31891:SF1">
    <property type="entry name" value="FORMAMIDASE C869.04-RELATED"/>
    <property type="match status" value="1"/>
</dbReference>
<evidence type="ECO:0000313" key="2">
    <source>
        <dbReference type="EnsemblProtists" id="EKX31839"/>
    </source>
</evidence>
<dbReference type="RefSeq" id="XP_005818819.1">
    <property type="nucleotide sequence ID" value="XM_005818762.1"/>
</dbReference>
<dbReference type="eggNOG" id="ENOG502S3KN">
    <property type="taxonomic scope" value="Eukaryota"/>
</dbReference>
<reference evidence="3" key="2">
    <citation type="submission" date="2012-11" db="EMBL/GenBank/DDBJ databases">
        <authorList>
            <person name="Kuo A."/>
            <person name="Curtis B.A."/>
            <person name="Tanifuji G."/>
            <person name="Burki F."/>
            <person name="Gruber A."/>
            <person name="Irimia M."/>
            <person name="Maruyama S."/>
            <person name="Arias M.C."/>
            <person name="Ball S.G."/>
            <person name="Gile G.H."/>
            <person name="Hirakawa Y."/>
            <person name="Hopkins J.F."/>
            <person name="Rensing S.A."/>
            <person name="Schmutz J."/>
            <person name="Symeonidi A."/>
            <person name="Elias M."/>
            <person name="Eveleigh R.J."/>
            <person name="Herman E.K."/>
            <person name="Klute M.J."/>
            <person name="Nakayama T."/>
            <person name="Obornik M."/>
            <person name="Reyes-Prieto A."/>
            <person name="Armbrust E.V."/>
            <person name="Aves S.J."/>
            <person name="Beiko R.G."/>
            <person name="Coutinho P."/>
            <person name="Dacks J.B."/>
            <person name="Durnford D.G."/>
            <person name="Fast N.M."/>
            <person name="Green B.R."/>
            <person name="Grisdale C."/>
            <person name="Hempe F."/>
            <person name="Henrissat B."/>
            <person name="Hoppner M.P."/>
            <person name="Ishida K.-I."/>
            <person name="Kim E."/>
            <person name="Koreny L."/>
            <person name="Kroth P.G."/>
            <person name="Liu Y."/>
            <person name="Malik S.-B."/>
            <person name="Maier U.G."/>
            <person name="McRose D."/>
            <person name="Mock T."/>
            <person name="Neilson J.A."/>
            <person name="Onodera N.T."/>
            <person name="Poole A.M."/>
            <person name="Pritham E.J."/>
            <person name="Richards T.A."/>
            <person name="Rocap G."/>
            <person name="Roy S.W."/>
            <person name="Sarai C."/>
            <person name="Schaack S."/>
            <person name="Shirato S."/>
            <person name="Slamovits C.H."/>
            <person name="Spencer D.F."/>
            <person name="Suzuki S."/>
            <person name="Worden A.Z."/>
            <person name="Zauner S."/>
            <person name="Barry K."/>
            <person name="Bell C."/>
            <person name="Bharti A.K."/>
            <person name="Crow J.A."/>
            <person name="Grimwood J."/>
            <person name="Kramer R."/>
            <person name="Lindquist E."/>
            <person name="Lucas S."/>
            <person name="Salamov A."/>
            <person name="McFadden G.I."/>
            <person name="Lane C.E."/>
            <person name="Keeling P.J."/>
            <person name="Gray M.W."/>
            <person name="Grigoriev I.V."/>
            <person name="Archibald J.M."/>
        </authorList>
    </citation>
    <scope>NUCLEOTIDE SEQUENCE</scope>
    <source>
        <strain evidence="3">CCMP2712</strain>
    </source>
</reference>
<dbReference type="STRING" id="905079.L1I7I3"/>
<dbReference type="InterPro" id="IPR004304">
    <property type="entry name" value="FmdA_AmdA"/>
</dbReference>
<dbReference type="Proteomes" id="UP000011087">
    <property type="component" value="Unassembled WGS sequence"/>
</dbReference>
<dbReference type="Gene3D" id="2.60.120.580">
    <property type="entry name" value="Acetamidase/Formamidase-like domains"/>
    <property type="match status" value="1"/>
</dbReference>
<dbReference type="PANTHER" id="PTHR31891">
    <property type="entry name" value="FORMAMIDASE C869.04-RELATED"/>
    <property type="match status" value="1"/>
</dbReference>
<dbReference type="KEGG" id="gtt:GUITHDRAFT_121974"/>
<protein>
    <recommendedName>
        <fullName evidence="4">Formamidase</fullName>
    </recommendedName>
</protein>
<dbReference type="HOGENOM" id="CLU_032013_1_0_1"/>
<reference evidence="1 3" key="1">
    <citation type="journal article" date="2012" name="Nature">
        <title>Algal genomes reveal evolutionary mosaicism and the fate of nucleomorphs.</title>
        <authorList>
            <consortium name="DOE Joint Genome Institute"/>
            <person name="Curtis B.A."/>
            <person name="Tanifuji G."/>
            <person name="Burki F."/>
            <person name="Gruber A."/>
            <person name="Irimia M."/>
            <person name="Maruyama S."/>
            <person name="Arias M.C."/>
            <person name="Ball S.G."/>
            <person name="Gile G.H."/>
            <person name="Hirakawa Y."/>
            <person name="Hopkins J.F."/>
            <person name="Kuo A."/>
            <person name="Rensing S.A."/>
            <person name="Schmutz J."/>
            <person name="Symeonidi A."/>
            <person name="Elias M."/>
            <person name="Eveleigh R.J."/>
            <person name="Herman E.K."/>
            <person name="Klute M.J."/>
            <person name="Nakayama T."/>
            <person name="Obornik M."/>
            <person name="Reyes-Prieto A."/>
            <person name="Armbrust E.V."/>
            <person name="Aves S.J."/>
            <person name="Beiko R.G."/>
            <person name="Coutinho P."/>
            <person name="Dacks J.B."/>
            <person name="Durnford D.G."/>
            <person name="Fast N.M."/>
            <person name="Green B.R."/>
            <person name="Grisdale C.J."/>
            <person name="Hempel F."/>
            <person name="Henrissat B."/>
            <person name="Hoppner M.P."/>
            <person name="Ishida K."/>
            <person name="Kim E."/>
            <person name="Koreny L."/>
            <person name="Kroth P.G."/>
            <person name="Liu Y."/>
            <person name="Malik S.B."/>
            <person name="Maier U.G."/>
            <person name="McRose D."/>
            <person name="Mock T."/>
            <person name="Neilson J.A."/>
            <person name="Onodera N.T."/>
            <person name="Poole A.M."/>
            <person name="Pritham E.J."/>
            <person name="Richards T.A."/>
            <person name="Rocap G."/>
            <person name="Roy S.W."/>
            <person name="Sarai C."/>
            <person name="Schaack S."/>
            <person name="Shirato S."/>
            <person name="Slamovits C.H."/>
            <person name="Spencer D.F."/>
            <person name="Suzuki S."/>
            <person name="Worden A.Z."/>
            <person name="Zauner S."/>
            <person name="Barry K."/>
            <person name="Bell C."/>
            <person name="Bharti A.K."/>
            <person name="Crow J.A."/>
            <person name="Grimwood J."/>
            <person name="Kramer R."/>
            <person name="Lindquist E."/>
            <person name="Lucas S."/>
            <person name="Salamov A."/>
            <person name="McFadden G.I."/>
            <person name="Lane C.E."/>
            <person name="Keeling P.J."/>
            <person name="Gray M.W."/>
            <person name="Grigoriev I.V."/>
            <person name="Archibald J.M."/>
        </authorList>
    </citation>
    <scope>NUCLEOTIDE SEQUENCE</scope>
    <source>
        <strain evidence="1 3">CCMP2712</strain>
    </source>
</reference>
<dbReference type="GeneID" id="17288559"/>
<gene>
    <name evidence="1" type="ORF">GUITHDRAFT_121974</name>
</gene>
<dbReference type="AlphaFoldDB" id="L1I7I3"/>
<dbReference type="EMBL" id="JH993232">
    <property type="protein sequence ID" value="EKX31839.1"/>
    <property type="molecule type" value="Genomic_DNA"/>
</dbReference>
<evidence type="ECO:0008006" key="4">
    <source>
        <dbReference type="Google" id="ProtNLM"/>
    </source>
</evidence>
<dbReference type="Gene3D" id="2.40.10.120">
    <property type="match status" value="1"/>
</dbReference>
<keyword evidence="3" id="KW-1185">Reference proteome</keyword>
<dbReference type="SUPFAM" id="SSF141130">
    <property type="entry name" value="Acetamidase/Formamidase-like"/>
    <property type="match status" value="1"/>
</dbReference>
<evidence type="ECO:0000313" key="3">
    <source>
        <dbReference type="Proteomes" id="UP000011087"/>
    </source>
</evidence>